<keyword evidence="1" id="KW-0614">Plasmid</keyword>
<name>A0A2K9ZCC7_RHILE</name>
<sequence>MSTRTISYRNHSFRRRLLLARVAVFSIFLSPRLVEEMQLERGIGVYRSP</sequence>
<dbReference type="Proteomes" id="UP000238523">
    <property type="component" value="Plasmid pRLN1"/>
</dbReference>
<reference evidence="1 2" key="1">
    <citation type="submission" date="2017-11" db="EMBL/GenBank/DDBJ databases">
        <title>Complete genome of Rhizobium leguminosarum Norway, an ineffective micro-symbiont.</title>
        <authorList>
            <person name="Hoffrichter A."/>
            <person name="Liang J."/>
            <person name="Brachmann A."/>
            <person name="Marin M."/>
        </authorList>
    </citation>
    <scope>NUCLEOTIDE SEQUENCE [LARGE SCALE GENOMIC DNA]</scope>
    <source>
        <strain evidence="1 2">Norway</strain>
        <plasmid evidence="2">Plasmid prln1</plasmid>
    </source>
</reference>
<gene>
    <name evidence="1" type="ORF">CUJ84_pRLN1000431</name>
</gene>
<proteinExistence type="predicted"/>
<protein>
    <submittedName>
        <fullName evidence="1">Uncharacterized protein</fullName>
    </submittedName>
</protein>
<dbReference type="EMBL" id="CP025013">
    <property type="protein sequence ID" value="AUW45892.1"/>
    <property type="molecule type" value="Genomic_DNA"/>
</dbReference>
<evidence type="ECO:0000313" key="2">
    <source>
        <dbReference type="Proteomes" id="UP000238523"/>
    </source>
</evidence>
<organism evidence="1 2">
    <name type="scientific">Rhizobium leguminosarum</name>
    <dbReference type="NCBI Taxonomy" id="384"/>
    <lineage>
        <taxon>Bacteria</taxon>
        <taxon>Pseudomonadati</taxon>
        <taxon>Pseudomonadota</taxon>
        <taxon>Alphaproteobacteria</taxon>
        <taxon>Hyphomicrobiales</taxon>
        <taxon>Rhizobiaceae</taxon>
        <taxon>Rhizobium/Agrobacterium group</taxon>
        <taxon>Rhizobium</taxon>
    </lineage>
</organism>
<evidence type="ECO:0000313" key="1">
    <source>
        <dbReference type="EMBL" id="AUW45892.1"/>
    </source>
</evidence>
<geneLocation type="plasmid" evidence="2">
    <name>prln1</name>
</geneLocation>
<dbReference type="AlphaFoldDB" id="A0A2K9ZCC7"/>
<accession>A0A2K9ZCC7</accession>